<dbReference type="PANTHER" id="PTHR46124">
    <property type="entry name" value="D-AMINOACYL-TRNA DEACYLASE"/>
    <property type="match status" value="1"/>
</dbReference>
<dbReference type="FunFam" id="3.20.20.140:FF:000005">
    <property type="entry name" value="TatD family hydrolase"/>
    <property type="match status" value="1"/>
</dbReference>
<dbReference type="GO" id="GO:0016788">
    <property type="term" value="F:hydrolase activity, acting on ester bonds"/>
    <property type="evidence" value="ECO:0007669"/>
    <property type="project" value="InterPro"/>
</dbReference>
<dbReference type="InterPro" id="IPR018228">
    <property type="entry name" value="DNase_TatD-rel_CS"/>
</dbReference>
<dbReference type="PANTHER" id="PTHR46124:SF3">
    <property type="entry name" value="HYDROLASE"/>
    <property type="match status" value="1"/>
</dbReference>
<dbReference type="AlphaFoldDB" id="A0A3B1AHI6"/>
<protein>
    <submittedName>
        <fullName evidence="3">Deoxyribonuclease YjjV</fullName>
    </submittedName>
</protein>
<dbReference type="SUPFAM" id="SSF51556">
    <property type="entry name" value="Metallo-dependent hydrolases"/>
    <property type="match status" value="1"/>
</dbReference>
<name>A0A3B1AHI6_9ZZZZ</name>
<dbReference type="PIRSF" id="PIRSF005902">
    <property type="entry name" value="DNase_TatD"/>
    <property type="match status" value="1"/>
</dbReference>
<evidence type="ECO:0000256" key="2">
    <source>
        <dbReference type="ARBA" id="ARBA00022801"/>
    </source>
</evidence>
<dbReference type="Gene3D" id="3.20.20.140">
    <property type="entry name" value="Metal-dependent hydrolases"/>
    <property type="match status" value="1"/>
</dbReference>
<evidence type="ECO:0000313" key="3">
    <source>
        <dbReference type="EMBL" id="VAX01141.1"/>
    </source>
</evidence>
<sequence>MNLIDTHAHIDVAAFDADRNTVLEQCLHAGVSHIVVPGIMANTWDKLRETCASSPALYASFGLHPIYLEQHAPEDIDKLTAYIKQYQPIAVGEIGLDFYCQTLDQNRQRTLFEAQLAVAANAALPVLLHVRKSHDAVLACLHKTTVTGGICHAFNGSLQQAHQYIDLGFKLGFGGMLSFARSHKLHRLAQQLPLEAIVLETDAPDMTGAAHHRQRNSPEYLPEYLQALAKLRPEDIRKIAAQTTANAEAVLDFSRTNT</sequence>
<gene>
    <name evidence="3" type="ORF">MNBD_GAMMA19-745</name>
</gene>
<dbReference type="PROSITE" id="PS01091">
    <property type="entry name" value="TATD_3"/>
    <property type="match status" value="1"/>
</dbReference>
<dbReference type="GO" id="GO:0046872">
    <property type="term" value="F:metal ion binding"/>
    <property type="evidence" value="ECO:0007669"/>
    <property type="project" value="UniProtKB-KW"/>
</dbReference>
<keyword evidence="1" id="KW-0479">Metal-binding</keyword>
<dbReference type="GO" id="GO:0005829">
    <property type="term" value="C:cytosol"/>
    <property type="evidence" value="ECO:0007669"/>
    <property type="project" value="TreeGrafter"/>
</dbReference>
<dbReference type="InterPro" id="IPR032466">
    <property type="entry name" value="Metal_Hydrolase"/>
</dbReference>
<dbReference type="Pfam" id="PF01026">
    <property type="entry name" value="TatD_DNase"/>
    <property type="match status" value="1"/>
</dbReference>
<dbReference type="PROSITE" id="PS01137">
    <property type="entry name" value="TATD_1"/>
    <property type="match status" value="1"/>
</dbReference>
<dbReference type="InterPro" id="IPR001130">
    <property type="entry name" value="TatD-like"/>
</dbReference>
<evidence type="ECO:0000256" key="1">
    <source>
        <dbReference type="ARBA" id="ARBA00022723"/>
    </source>
</evidence>
<keyword evidence="2" id="KW-0378">Hydrolase</keyword>
<reference evidence="3" key="1">
    <citation type="submission" date="2018-06" db="EMBL/GenBank/DDBJ databases">
        <authorList>
            <person name="Zhirakovskaya E."/>
        </authorList>
    </citation>
    <scope>NUCLEOTIDE SEQUENCE</scope>
</reference>
<dbReference type="CDD" id="cd01310">
    <property type="entry name" value="TatD_DNAse"/>
    <property type="match status" value="1"/>
</dbReference>
<accession>A0A3B1AHI6</accession>
<organism evidence="3">
    <name type="scientific">hydrothermal vent metagenome</name>
    <dbReference type="NCBI Taxonomy" id="652676"/>
    <lineage>
        <taxon>unclassified sequences</taxon>
        <taxon>metagenomes</taxon>
        <taxon>ecological metagenomes</taxon>
    </lineage>
</organism>
<dbReference type="EMBL" id="UOFV01000239">
    <property type="protein sequence ID" value="VAX01141.1"/>
    <property type="molecule type" value="Genomic_DNA"/>
</dbReference>
<proteinExistence type="predicted"/>